<dbReference type="AlphaFoldDB" id="G3FNB2"/>
<dbReference type="InterPro" id="IPR029044">
    <property type="entry name" value="Nucleotide-diphossugar_trans"/>
</dbReference>
<feature type="region of interest" description="Disordered" evidence="2">
    <location>
        <begin position="1"/>
        <end position="21"/>
    </location>
</feature>
<accession>G3FNB2</accession>
<feature type="compositionally biased region" description="Polar residues" evidence="2">
    <location>
        <begin position="9"/>
        <end position="18"/>
    </location>
</feature>
<dbReference type="Gene3D" id="3.90.550.10">
    <property type="entry name" value="Spore Coat Polysaccharide Biosynthesis Protein SpsA, Chain A"/>
    <property type="match status" value="2"/>
</dbReference>
<evidence type="ECO:0000256" key="2">
    <source>
        <dbReference type="SAM" id="MobiDB-lite"/>
    </source>
</evidence>
<sequence length="718" mass="80173">MIDTPQPPTQSGTGNTPDSDLDRQLADAVKRNELLNEQLKQLRAQVREGALARAEAARLRTDIATIRNSTSWRITAPLRRIGRIALATRLVFQIASRQVALRGGYRNVFRHGLATFRREGINGLRARLARLSNSTGLADGTSLDELYHAWIDRYDTLTEQKRNQALAEMEHFQSAPLISIVVPTYNSDARFLQEMIESVRHQLYPHWELCIADDASTSESVKQVLEAARAQDERIKVVYRTENGHISEASNSALAIASGQFVALLDHDDVLPAHALFMAVKYMNRYPRARMFYSDEDKLSVDGKRTAPYFKSDWNPQLFLAQNMFSHFGIYETALAREAGGFRTGFEGSQDYDLALRCVELAGHDCVVHIPHVLYHWRVAPGSTASSGSEKPYALLAAIRALEEHLARTHTRATVEHPCDQHSTLRVRYALPQPAPKVSILIPTRDGLSLIKQCIDSVFAKTNYPNYEIIVIDNGSVKSETLAYFESLKSEPRIRVIRDDSPFNYSALNNRAAAIATGDYLCLLNNDIEIISPEWLDELVGIASQPGNGAVGAALWYPNDTLQHGGVVIGLGGVAGHMHTLLPRGGFGYFCRAAAAQNLSAVTAACLVIRKSIYMEVGGLNEELAVAFNDVDFCLRVREAGYRNVWTPYAELYHHESATRGSDMDPDKYQRFVDEVRWMEKRWGHHLELDPAYNPNLTLSGHDAPFAFADPPRIGMLD</sequence>
<proteinExistence type="predicted"/>
<gene>
    <name evidence="4" type="ORF">BuMSMB57_LPSB07</name>
</gene>
<dbReference type="Pfam" id="PF00535">
    <property type="entry name" value="Glycos_transf_2"/>
    <property type="match status" value="2"/>
</dbReference>
<organism evidence="4">
    <name type="scientific">Burkholderia ubonensis</name>
    <dbReference type="NCBI Taxonomy" id="101571"/>
    <lineage>
        <taxon>Bacteria</taxon>
        <taxon>Pseudomonadati</taxon>
        <taxon>Pseudomonadota</taxon>
        <taxon>Betaproteobacteria</taxon>
        <taxon>Burkholderiales</taxon>
        <taxon>Burkholderiaceae</taxon>
        <taxon>Burkholderia</taxon>
        <taxon>Burkholderia cepacia complex</taxon>
    </lineage>
</organism>
<dbReference type="InterPro" id="IPR001173">
    <property type="entry name" value="Glyco_trans_2-like"/>
</dbReference>
<dbReference type="EMBL" id="JF745807">
    <property type="protein sequence ID" value="AEO78221.1"/>
    <property type="molecule type" value="Genomic_DNA"/>
</dbReference>
<protein>
    <submittedName>
        <fullName evidence="4">Glycosyltransferase family 2</fullName>
    </submittedName>
</protein>
<evidence type="ECO:0000313" key="4">
    <source>
        <dbReference type="EMBL" id="AEO78221.1"/>
    </source>
</evidence>
<feature type="domain" description="Glycosyltransferase 2-like" evidence="3">
    <location>
        <begin position="179"/>
        <end position="316"/>
    </location>
</feature>
<feature type="coiled-coil region" evidence="1">
    <location>
        <begin position="25"/>
        <end position="52"/>
    </location>
</feature>
<dbReference type="PANTHER" id="PTHR43179:SF7">
    <property type="entry name" value="RHAMNOSYLTRANSFERASE WBBL"/>
    <property type="match status" value="1"/>
</dbReference>
<evidence type="ECO:0000256" key="1">
    <source>
        <dbReference type="SAM" id="Coils"/>
    </source>
</evidence>
<dbReference type="CDD" id="cd04186">
    <property type="entry name" value="GT_2_like_c"/>
    <property type="match status" value="1"/>
</dbReference>
<dbReference type="SUPFAM" id="SSF53448">
    <property type="entry name" value="Nucleotide-diphospho-sugar transferases"/>
    <property type="match status" value="2"/>
</dbReference>
<evidence type="ECO:0000259" key="3">
    <source>
        <dbReference type="Pfam" id="PF00535"/>
    </source>
</evidence>
<keyword evidence="1" id="KW-0175">Coiled coil</keyword>
<feature type="domain" description="Glycosyltransferase 2-like" evidence="3">
    <location>
        <begin position="439"/>
        <end position="614"/>
    </location>
</feature>
<dbReference type="CDD" id="cd04184">
    <property type="entry name" value="GT2_RfbC_Mx_like"/>
    <property type="match status" value="1"/>
</dbReference>
<dbReference type="GO" id="GO:0016757">
    <property type="term" value="F:glycosyltransferase activity"/>
    <property type="evidence" value="ECO:0007669"/>
    <property type="project" value="UniProtKB-KW"/>
</dbReference>
<dbReference type="PANTHER" id="PTHR43179">
    <property type="entry name" value="RHAMNOSYLTRANSFERASE WBBL"/>
    <property type="match status" value="1"/>
</dbReference>
<reference evidence="4" key="1">
    <citation type="journal article" date="2012" name="BMC Microbiol.">
        <title>Detection of Burkholderia pseudomallei O-antigen serotypes in near-neighbor species.</title>
        <authorList>
            <person name="Stone J.K."/>
            <person name="Mayo M."/>
            <person name="Grasso S.A."/>
            <person name="Ginther J.L."/>
            <person name="Warrington S.D."/>
            <person name="Allender C.J."/>
            <person name="Doyle A."/>
            <person name="Georgia S."/>
            <person name="Kaestli M."/>
            <person name="Broomall S.M."/>
            <person name="Karavis M.A."/>
            <person name="Insalaco J.M."/>
            <person name="Hubbard K.S."/>
            <person name="McNew L.A."/>
            <person name="Gibbons H.S."/>
            <person name="Currie B.J."/>
            <person name="Keim P."/>
            <person name="Tuanyok A."/>
        </authorList>
    </citation>
    <scope>NUCLEOTIDE SEQUENCE</scope>
    <source>
        <strain evidence="4">MSMB57</strain>
    </source>
</reference>
<dbReference type="RefSeq" id="WP_232429905.1">
    <property type="nucleotide sequence ID" value="NZ_LOXJ01000029.1"/>
</dbReference>
<name>G3FNB2_9BURK</name>
<keyword evidence="4" id="KW-0808">Transferase</keyword>